<evidence type="ECO:0000256" key="2">
    <source>
        <dbReference type="SAM" id="Phobius"/>
    </source>
</evidence>
<dbReference type="OMA" id="NCEECIL"/>
<reference evidence="4" key="1">
    <citation type="journal article" date="2014" name="Nat. Genet.">
        <title>Genome of the human hookworm Necator americanus.</title>
        <authorList>
            <person name="Tang Y.T."/>
            <person name="Gao X."/>
            <person name="Rosa B.A."/>
            <person name="Abubucker S."/>
            <person name="Hallsworth-Pepin K."/>
            <person name="Martin J."/>
            <person name="Tyagi R."/>
            <person name="Heizer E."/>
            <person name="Zhang X."/>
            <person name="Bhonagiri-Palsikar V."/>
            <person name="Minx P."/>
            <person name="Warren W.C."/>
            <person name="Wang Q."/>
            <person name="Zhan B."/>
            <person name="Hotez P.J."/>
            <person name="Sternberg P.W."/>
            <person name="Dougall A."/>
            <person name="Gaze S.T."/>
            <person name="Mulvenna J."/>
            <person name="Sotillo J."/>
            <person name="Ranganathan S."/>
            <person name="Rabelo E.M."/>
            <person name="Wilson R.K."/>
            <person name="Felgner P.L."/>
            <person name="Bethony J."/>
            <person name="Hawdon J.M."/>
            <person name="Gasser R.B."/>
            <person name="Loukas A."/>
            <person name="Mitreva M."/>
        </authorList>
    </citation>
    <scope>NUCLEOTIDE SEQUENCE [LARGE SCALE GENOMIC DNA]</scope>
</reference>
<evidence type="ECO:0000313" key="4">
    <source>
        <dbReference type="Proteomes" id="UP000053676"/>
    </source>
</evidence>
<feature type="transmembrane region" description="Helical" evidence="2">
    <location>
        <begin position="15"/>
        <end position="38"/>
    </location>
</feature>
<dbReference type="KEGG" id="nai:NECAME_00067"/>
<gene>
    <name evidence="3" type="ORF">NECAME_00067</name>
</gene>
<keyword evidence="4" id="KW-1185">Reference proteome</keyword>
<name>W2TZD0_NECAM</name>
<evidence type="ECO:0000313" key="3">
    <source>
        <dbReference type="EMBL" id="ETN87208.1"/>
    </source>
</evidence>
<feature type="region of interest" description="Disordered" evidence="1">
    <location>
        <begin position="146"/>
        <end position="165"/>
    </location>
</feature>
<keyword evidence="2" id="KW-0472">Membrane</keyword>
<dbReference type="EMBL" id="KI657455">
    <property type="protein sequence ID" value="ETN87208.1"/>
    <property type="molecule type" value="Genomic_DNA"/>
</dbReference>
<dbReference type="OrthoDB" id="5801935at2759"/>
<feature type="transmembrane region" description="Helical" evidence="2">
    <location>
        <begin position="59"/>
        <end position="79"/>
    </location>
</feature>
<keyword evidence="2" id="KW-0812">Transmembrane</keyword>
<protein>
    <submittedName>
        <fullName evidence="3">Uncharacterized protein</fullName>
    </submittedName>
</protein>
<keyword evidence="2" id="KW-1133">Transmembrane helix</keyword>
<dbReference type="AlphaFoldDB" id="W2TZD0"/>
<dbReference type="Proteomes" id="UP000053676">
    <property type="component" value="Unassembled WGS sequence"/>
</dbReference>
<proteinExistence type="predicted"/>
<organism evidence="3 4">
    <name type="scientific">Necator americanus</name>
    <name type="common">Human hookworm</name>
    <dbReference type="NCBI Taxonomy" id="51031"/>
    <lineage>
        <taxon>Eukaryota</taxon>
        <taxon>Metazoa</taxon>
        <taxon>Ecdysozoa</taxon>
        <taxon>Nematoda</taxon>
        <taxon>Chromadorea</taxon>
        <taxon>Rhabditida</taxon>
        <taxon>Rhabditina</taxon>
        <taxon>Rhabditomorpha</taxon>
        <taxon>Strongyloidea</taxon>
        <taxon>Ancylostomatidae</taxon>
        <taxon>Bunostominae</taxon>
        <taxon>Necator</taxon>
    </lineage>
</organism>
<sequence>MGECSILLALRDRDLAFSLVTFLIALHSIAVIIITVSARRQSHKLTSSAHMTISLKDVLTVETIIWLCSLFLAGCIVVYRHVITDNCEECILIALELSFIILPLAIAFLHPLLTVWFVFPMRDAAVKVYPCLRLILPEYAMVPPPPVPDRTPGKPKSSDTLSCSMDLQKRQPMKVALPESEEIAETSFQMDKV</sequence>
<feature type="transmembrane region" description="Helical" evidence="2">
    <location>
        <begin position="91"/>
        <end position="119"/>
    </location>
</feature>
<accession>W2TZD0</accession>
<evidence type="ECO:0000256" key="1">
    <source>
        <dbReference type="SAM" id="MobiDB-lite"/>
    </source>
</evidence>